<protein>
    <submittedName>
        <fullName evidence="2">Uncharacterized protein</fullName>
    </submittedName>
</protein>
<organism evidence="2 3">
    <name type="scientific">Qipengyuania gaetbuli</name>
    <dbReference type="NCBI Taxonomy" id="266952"/>
    <lineage>
        <taxon>Bacteria</taxon>
        <taxon>Pseudomonadati</taxon>
        <taxon>Pseudomonadota</taxon>
        <taxon>Alphaproteobacteria</taxon>
        <taxon>Sphingomonadales</taxon>
        <taxon>Erythrobacteraceae</taxon>
        <taxon>Qipengyuania</taxon>
    </lineage>
</organism>
<evidence type="ECO:0000313" key="3">
    <source>
        <dbReference type="Proteomes" id="UP000444185"/>
    </source>
</evidence>
<accession>A0A844Y0B4</accession>
<sequence>MMILKLAALGALGYAGYKYYEKNQKERGGVAFAAGEPAGAFRNAGSESTATVGDRMSKTDEALDETFPASDATAKY</sequence>
<evidence type="ECO:0000313" key="2">
    <source>
        <dbReference type="EMBL" id="MXO51780.1"/>
    </source>
</evidence>
<dbReference type="OrthoDB" id="7873635at2"/>
<dbReference type="Proteomes" id="UP000444185">
    <property type="component" value="Unassembled WGS sequence"/>
</dbReference>
<dbReference type="EMBL" id="WTYF01000004">
    <property type="protein sequence ID" value="MXO51780.1"/>
    <property type="molecule type" value="Genomic_DNA"/>
</dbReference>
<gene>
    <name evidence="2" type="ORF">GRI42_10745</name>
</gene>
<proteinExistence type="predicted"/>
<comment type="caution">
    <text evidence="2">The sequence shown here is derived from an EMBL/GenBank/DDBJ whole genome shotgun (WGS) entry which is preliminary data.</text>
</comment>
<evidence type="ECO:0000256" key="1">
    <source>
        <dbReference type="SAM" id="MobiDB-lite"/>
    </source>
</evidence>
<reference evidence="2 3" key="1">
    <citation type="submission" date="2019-12" db="EMBL/GenBank/DDBJ databases">
        <title>Genomic-based taxomic classification of the family Erythrobacteraceae.</title>
        <authorList>
            <person name="Xu L."/>
        </authorList>
    </citation>
    <scope>NUCLEOTIDE SEQUENCE [LARGE SCALE GENOMIC DNA]</scope>
    <source>
        <strain evidence="2 3">DSM 16225</strain>
    </source>
</reference>
<dbReference type="AlphaFoldDB" id="A0A844Y0B4"/>
<keyword evidence="3" id="KW-1185">Reference proteome</keyword>
<name>A0A844Y0B4_9SPHN</name>
<feature type="region of interest" description="Disordered" evidence="1">
    <location>
        <begin position="44"/>
        <end position="76"/>
    </location>
</feature>